<dbReference type="InterPro" id="IPR001623">
    <property type="entry name" value="DnaJ_domain"/>
</dbReference>
<dbReference type="Pfam" id="PF00226">
    <property type="entry name" value="DnaJ"/>
    <property type="match status" value="1"/>
</dbReference>
<feature type="domain" description="J" evidence="2">
    <location>
        <begin position="8"/>
        <end position="84"/>
    </location>
</feature>
<reference evidence="3" key="1">
    <citation type="journal article" date="2020" name="Nature">
        <title>Giant virus diversity and host interactions through global metagenomics.</title>
        <authorList>
            <person name="Schulz F."/>
            <person name="Roux S."/>
            <person name="Paez-Espino D."/>
            <person name="Jungbluth S."/>
            <person name="Walsh D.A."/>
            <person name="Denef V.J."/>
            <person name="McMahon K.D."/>
            <person name="Konstantinidis K.T."/>
            <person name="Eloe-Fadrosh E.A."/>
            <person name="Kyrpides N.C."/>
            <person name="Woyke T."/>
        </authorList>
    </citation>
    <scope>NUCLEOTIDE SEQUENCE</scope>
    <source>
        <strain evidence="3">GVMAG-M-3300023179-63</strain>
    </source>
</reference>
<dbReference type="PROSITE" id="PS50076">
    <property type="entry name" value="DNAJ_2"/>
    <property type="match status" value="1"/>
</dbReference>
<dbReference type="Gene3D" id="1.10.287.110">
    <property type="entry name" value="DnaJ domain"/>
    <property type="match status" value="1"/>
</dbReference>
<dbReference type="SMART" id="SM00271">
    <property type="entry name" value="DnaJ"/>
    <property type="match status" value="1"/>
</dbReference>
<dbReference type="SUPFAM" id="SSF46565">
    <property type="entry name" value="Chaperone J-domain"/>
    <property type="match status" value="1"/>
</dbReference>
<proteinExistence type="predicted"/>
<evidence type="ECO:0000313" key="3">
    <source>
        <dbReference type="EMBL" id="QHT75203.1"/>
    </source>
</evidence>
<dbReference type="EMBL" id="MN739864">
    <property type="protein sequence ID" value="QHT75203.1"/>
    <property type="molecule type" value="Genomic_DNA"/>
</dbReference>
<accession>A0A6C0H5B3</accession>
<sequence length="339" mass="39918">MKKMKISEAITILNITNYTIYNIKNISYNELKKHYHIQCLKYHPDKNINNEECTLFFQNINHAYNILKELIIINKEDCNYDETNTNETNTNETNTNETNTNETNTNDYNYYILNFVNFIINYYSHSTNTINLDINNIKQYANEHIQTFLVNLLDNFSITILEDLYIFLLKYNENSTNPSNIISNNIITIIKTIVQEKLSKYNIYILTPNIANLLNNDIYKLTINNDIIYIPLWHHELNFENNIIKIDPLLDTNISIDIDNNIHYIYNNTFNNIIDLLNTNSATITIAIENHIFDIIISDLTFAKYQIYSIKNQGLSKININNILDNSYKSDIIFHIYLS</sequence>
<dbReference type="AlphaFoldDB" id="A0A6C0H5B3"/>
<organism evidence="3">
    <name type="scientific">viral metagenome</name>
    <dbReference type="NCBI Taxonomy" id="1070528"/>
    <lineage>
        <taxon>unclassified sequences</taxon>
        <taxon>metagenomes</taxon>
        <taxon>organismal metagenomes</taxon>
    </lineage>
</organism>
<protein>
    <recommendedName>
        <fullName evidence="2">J domain-containing protein</fullName>
    </recommendedName>
</protein>
<name>A0A6C0H5B3_9ZZZZ</name>
<evidence type="ECO:0000256" key="1">
    <source>
        <dbReference type="SAM" id="MobiDB-lite"/>
    </source>
</evidence>
<dbReference type="CDD" id="cd06257">
    <property type="entry name" value="DnaJ"/>
    <property type="match status" value="1"/>
</dbReference>
<feature type="region of interest" description="Disordered" evidence="1">
    <location>
        <begin position="83"/>
        <end position="102"/>
    </location>
</feature>
<evidence type="ECO:0000259" key="2">
    <source>
        <dbReference type="PROSITE" id="PS50076"/>
    </source>
</evidence>
<dbReference type="InterPro" id="IPR036869">
    <property type="entry name" value="J_dom_sf"/>
</dbReference>